<evidence type="ECO:0000259" key="1">
    <source>
        <dbReference type="Pfam" id="PF12697"/>
    </source>
</evidence>
<evidence type="ECO:0000313" key="2">
    <source>
        <dbReference type="EMBL" id="NYA69647.1"/>
    </source>
</evidence>
<dbReference type="RefSeq" id="WP_176004471.1">
    <property type="nucleotide sequence ID" value="NZ_JABWMI010000003.1"/>
</dbReference>
<dbReference type="InterPro" id="IPR000073">
    <property type="entry name" value="AB_hydrolase_1"/>
</dbReference>
<dbReference type="InterPro" id="IPR029058">
    <property type="entry name" value="AB_hydrolase_fold"/>
</dbReference>
<dbReference type="GO" id="GO:0016787">
    <property type="term" value="F:hydrolase activity"/>
    <property type="evidence" value="ECO:0007669"/>
    <property type="project" value="UniProtKB-KW"/>
</dbReference>
<dbReference type="Gene3D" id="3.40.50.1820">
    <property type="entry name" value="alpha/beta hydrolase"/>
    <property type="match status" value="1"/>
</dbReference>
<protein>
    <submittedName>
        <fullName evidence="2">Alpha/beta hydrolase</fullName>
    </submittedName>
</protein>
<dbReference type="AlphaFoldDB" id="A0A7Y9C5X3"/>
<organism evidence="2 3">
    <name type="scientific">Flavobacterium agri</name>
    <dbReference type="NCBI Taxonomy" id="2743471"/>
    <lineage>
        <taxon>Bacteria</taxon>
        <taxon>Pseudomonadati</taxon>
        <taxon>Bacteroidota</taxon>
        <taxon>Flavobacteriia</taxon>
        <taxon>Flavobacteriales</taxon>
        <taxon>Flavobacteriaceae</taxon>
        <taxon>Flavobacterium</taxon>
    </lineage>
</organism>
<gene>
    <name evidence="2" type="ORF">HZF10_01850</name>
</gene>
<keyword evidence="3" id="KW-1185">Reference proteome</keyword>
<feature type="domain" description="AB hydrolase-1" evidence="1">
    <location>
        <begin position="9"/>
        <end position="139"/>
    </location>
</feature>
<accession>A0A7Y9C5X3</accession>
<dbReference type="Pfam" id="PF12697">
    <property type="entry name" value="Abhydrolase_6"/>
    <property type="match status" value="1"/>
</dbReference>
<comment type="caution">
    <text evidence="2">The sequence shown here is derived from an EMBL/GenBank/DDBJ whole genome shotgun (WGS) entry which is preliminary data.</text>
</comment>
<dbReference type="EMBL" id="JACBJI010000001">
    <property type="protein sequence ID" value="NYA69647.1"/>
    <property type="molecule type" value="Genomic_DNA"/>
</dbReference>
<evidence type="ECO:0000313" key="3">
    <source>
        <dbReference type="Proteomes" id="UP000535020"/>
    </source>
</evidence>
<reference evidence="2 3" key="1">
    <citation type="submission" date="2020-07" db="EMBL/GenBank/DDBJ databases">
        <authorList>
            <person name="Sun Q."/>
        </authorList>
    </citation>
    <scope>NUCLEOTIDE SEQUENCE [LARGE SCALE GENOMIC DNA]</scope>
    <source>
        <strain evidence="2 3">MAH-1</strain>
    </source>
</reference>
<proteinExistence type="predicted"/>
<name>A0A7Y9C5X3_9FLAO</name>
<sequence>MGIITSKTIVFLNGAFIDHNSWQNWAEFFNGKGFRTVLLPRPEKNAIAAKPAEEDKSPARLGLEDVLAHYEAAVSVLPEKPIVIGHSLGGLVAQILLHRNLVQAAIAIHSFPPAGALYYVPSFLYALWKPIGLFGSLKKGYMVSLSDWKWRITNGMTVDEQIQSYEKYAVPESKRLMRDLFGKKHRIEYSSAHGPLLFIAGDSDEIVGAGLNYRNYLKYKRGNPHSVTAYKEFTGSNYYVVGSPGWKEEAGYAFDFIINN</sequence>
<keyword evidence="2" id="KW-0378">Hydrolase</keyword>
<dbReference type="Proteomes" id="UP000535020">
    <property type="component" value="Unassembled WGS sequence"/>
</dbReference>
<dbReference type="SUPFAM" id="SSF53474">
    <property type="entry name" value="alpha/beta-Hydrolases"/>
    <property type="match status" value="1"/>
</dbReference>